<evidence type="ECO:0000256" key="4">
    <source>
        <dbReference type="ARBA" id="ARBA00022827"/>
    </source>
</evidence>
<dbReference type="SUPFAM" id="SSF55424">
    <property type="entry name" value="FAD/NAD-linked reductases, dimerisation (C-terminal) domain"/>
    <property type="match status" value="1"/>
</dbReference>
<dbReference type="Proteomes" id="UP001330812">
    <property type="component" value="Chromosome"/>
</dbReference>
<dbReference type="Gene3D" id="3.50.50.60">
    <property type="entry name" value="FAD/NAD(P)-binding domain"/>
    <property type="match status" value="2"/>
</dbReference>
<keyword evidence="4" id="KW-0274">FAD</keyword>
<protein>
    <submittedName>
        <fullName evidence="7">NAD(P)/FAD-dependent oxidoreductase</fullName>
        <ecNumber evidence="7">1.-.-.-</ecNumber>
    </submittedName>
</protein>
<evidence type="ECO:0000259" key="6">
    <source>
        <dbReference type="Pfam" id="PF07992"/>
    </source>
</evidence>
<dbReference type="PRINTS" id="PR00411">
    <property type="entry name" value="PNDRDTASEI"/>
</dbReference>
<dbReference type="Gene3D" id="3.30.390.30">
    <property type="match status" value="1"/>
</dbReference>
<evidence type="ECO:0000259" key="5">
    <source>
        <dbReference type="Pfam" id="PF02852"/>
    </source>
</evidence>
<evidence type="ECO:0000313" key="8">
    <source>
        <dbReference type="Proteomes" id="UP001330812"/>
    </source>
</evidence>
<dbReference type="PANTHER" id="PTHR43014:SF2">
    <property type="entry name" value="MERCURIC REDUCTASE"/>
    <property type="match status" value="1"/>
</dbReference>
<accession>A0ABZ1IG40</accession>
<dbReference type="InterPro" id="IPR036188">
    <property type="entry name" value="FAD/NAD-bd_sf"/>
</dbReference>
<keyword evidence="8" id="KW-1185">Reference proteome</keyword>
<name>A0ABZ1IG40_9PSEU</name>
<feature type="domain" description="Pyridine nucleotide-disulphide oxidoreductase dimerisation" evidence="5">
    <location>
        <begin position="337"/>
        <end position="447"/>
    </location>
</feature>
<evidence type="ECO:0000256" key="2">
    <source>
        <dbReference type="ARBA" id="ARBA00007532"/>
    </source>
</evidence>
<sequence>MSEHFDAIVIGMGTGGEAAAYRLLAGGLRIAVVEEELIGGECAYWACIPSKTLLRSTEARAEAERTAGLTRPGLEWTTLRDYRDFMVRHLDDTGQVDGLRELGATVIKGTARLAGPGRVEVGGRTLTAGDVVIATGAAPRDPAIAGLADVPMWTHRQTTTLTRIPERVTFLGGGATGIELGHFLARMGSQVTIVQRGPRLLDREDPALGDVIAELVAADGIDVRTGVRAHTVRRVSGRSGEEVVVELDDGTTVDTDVLVNATGRTPRTASLNLAAVGVRPGARGHLEVDEHCRAGDRLWAVGDVTGVALFTHVATYQGRVVADNILGRPRVADYTAVPRVVYTQPEIAAVGLTPAQARGRGIDIVSATLQLADEIARPYTYETEPQGTFTLIADRRQRTLVGAWAVAPLAGEWINTAALALRHHLTVDDLADAVAPFPSYTEALTLAADKLVDQLRR</sequence>
<dbReference type="RefSeq" id="WP_326835217.1">
    <property type="nucleotide sequence ID" value="NZ_CP142149.1"/>
</dbReference>
<dbReference type="PIRSF" id="PIRSF000350">
    <property type="entry name" value="Mercury_reductase_MerA"/>
    <property type="match status" value="1"/>
</dbReference>
<dbReference type="EMBL" id="CP142149">
    <property type="protein sequence ID" value="WSE32410.1"/>
    <property type="molecule type" value="Genomic_DNA"/>
</dbReference>
<keyword evidence="3" id="KW-0285">Flavoprotein</keyword>
<evidence type="ECO:0000256" key="1">
    <source>
        <dbReference type="ARBA" id="ARBA00001974"/>
    </source>
</evidence>
<reference evidence="7 8" key="1">
    <citation type="journal article" date="2015" name="Int. J. Syst. Evol. Microbiol.">
        <title>Amycolatopsis rhabdoformis sp. nov., an actinomycete isolated from a tropical forest soil.</title>
        <authorList>
            <person name="Souza W.R."/>
            <person name="Silva R.E."/>
            <person name="Goodfellow M."/>
            <person name="Busarakam K."/>
            <person name="Figueiro F.S."/>
            <person name="Ferreira D."/>
            <person name="Rodrigues-Filho E."/>
            <person name="Moraes L.A.B."/>
            <person name="Zucchi T.D."/>
        </authorList>
    </citation>
    <scope>NUCLEOTIDE SEQUENCE [LARGE SCALE GENOMIC DNA]</scope>
    <source>
        <strain evidence="7 8">NCIMB 14900</strain>
    </source>
</reference>
<dbReference type="InterPro" id="IPR001100">
    <property type="entry name" value="Pyr_nuc-diS_OxRdtase"/>
</dbReference>
<dbReference type="Pfam" id="PF02852">
    <property type="entry name" value="Pyr_redox_dim"/>
    <property type="match status" value="1"/>
</dbReference>
<comment type="cofactor">
    <cofactor evidence="1">
        <name>FAD</name>
        <dbReference type="ChEBI" id="CHEBI:57692"/>
    </cofactor>
</comment>
<keyword evidence="7" id="KW-0560">Oxidoreductase</keyword>
<dbReference type="Pfam" id="PF07992">
    <property type="entry name" value="Pyr_redox_2"/>
    <property type="match status" value="1"/>
</dbReference>
<organism evidence="7 8">
    <name type="scientific">Amycolatopsis rhabdoformis</name>
    <dbReference type="NCBI Taxonomy" id="1448059"/>
    <lineage>
        <taxon>Bacteria</taxon>
        <taxon>Bacillati</taxon>
        <taxon>Actinomycetota</taxon>
        <taxon>Actinomycetes</taxon>
        <taxon>Pseudonocardiales</taxon>
        <taxon>Pseudonocardiaceae</taxon>
        <taxon>Amycolatopsis</taxon>
    </lineage>
</organism>
<dbReference type="InterPro" id="IPR016156">
    <property type="entry name" value="FAD/NAD-linked_Rdtase_dimer_sf"/>
</dbReference>
<comment type="similarity">
    <text evidence="2">Belongs to the class-I pyridine nucleotide-disulfide oxidoreductase family.</text>
</comment>
<proteinExistence type="inferred from homology"/>
<dbReference type="PRINTS" id="PR00368">
    <property type="entry name" value="FADPNR"/>
</dbReference>
<dbReference type="GO" id="GO:0016491">
    <property type="term" value="F:oxidoreductase activity"/>
    <property type="evidence" value="ECO:0007669"/>
    <property type="project" value="UniProtKB-KW"/>
</dbReference>
<dbReference type="InterPro" id="IPR004099">
    <property type="entry name" value="Pyr_nucl-diS_OxRdtase_dimer"/>
</dbReference>
<dbReference type="EC" id="1.-.-.-" evidence="7"/>
<evidence type="ECO:0000313" key="7">
    <source>
        <dbReference type="EMBL" id="WSE32410.1"/>
    </source>
</evidence>
<feature type="domain" description="FAD/NAD(P)-binding" evidence="6">
    <location>
        <begin position="6"/>
        <end position="318"/>
    </location>
</feature>
<evidence type="ECO:0000256" key="3">
    <source>
        <dbReference type="ARBA" id="ARBA00022630"/>
    </source>
</evidence>
<dbReference type="SUPFAM" id="SSF51905">
    <property type="entry name" value="FAD/NAD(P)-binding domain"/>
    <property type="match status" value="1"/>
</dbReference>
<gene>
    <name evidence="7" type="ORF">VSH64_09875</name>
</gene>
<dbReference type="InterPro" id="IPR023753">
    <property type="entry name" value="FAD/NAD-binding_dom"/>
</dbReference>
<dbReference type="PANTHER" id="PTHR43014">
    <property type="entry name" value="MERCURIC REDUCTASE"/>
    <property type="match status" value="1"/>
</dbReference>